<dbReference type="PANTHER" id="PTHR43420:SF12">
    <property type="entry name" value="N-ACETYLTRANSFERASE DOMAIN-CONTAINING PROTEIN"/>
    <property type="match status" value="1"/>
</dbReference>
<feature type="domain" description="N-acetyltransferase" evidence="3">
    <location>
        <begin position="2"/>
        <end position="169"/>
    </location>
</feature>
<organism evidence="4 5">
    <name type="scientific">Candidatus Thalassospirochaeta sargassi</name>
    <dbReference type="NCBI Taxonomy" id="3119039"/>
    <lineage>
        <taxon>Bacteria</taxon>
        <taxon>Pseudomonadati</taxon>
        <taxon>Spirochaetota</taxon>
        <taxon>Spirochaetia</taxon>
        <taxon>Spirochaetales</taxon>
        <taxon>Spirochaetaceae</taxon>
        <taxon>Candidatus Thalassospirochaeta</taxon>
    </lineage>
</organism>
<dbReference type="Pfam" id="PF00583">
    <property type="entry name" value="Acetyltransf_1"/>
    <property type="match status" value="1"/>
</dbReference>
<dbReference type="PANTHER" id="PTHR43420">
    <property type="entry name" value="ACETYLTRANSFERASE"/>
    <property type="match status" value="1"/>
</dbReference>
<dbReference type="GO" id="GO:0016747">
    <property type="term" value="F:acyltransferase activity, transferring groups other than amino-acyl groups"/>
    <property type="evidence" value="ECO:0007669"/>
    <property type="project" value="InterPro"/>
</dbReference>
<evidence type="ECO:0000313" key="5">
    <source>
        <dbReference type="Proteomes" id="UP001221217"/>
    </source>
</evidence>
<dbReference type="InterPro" id="IPR000182">
    <property type="entry name" value="GNAT_dom"/>
</dbReference>
<gene>
    <name evidence="4" type="ORF">PQJ61_13795</name>
</gene>
<keyword evidence="1" id="KW-0808">Transferase</keyword>
<proteinExistence type="predicted"/>
<dbReference type="SUPFAM" id="SSF55729">
    <property type="entry name" value="Acyl-CoA N-acyltransferases (Nat)"/>
    <property type="match status" value="1"/>
</dbReference>
<evidence type="ECO:0000313" key="4">
    <source>
        <dbReference type="EMBL" id="MDC7227833.1"/>
    </source>
</evidence>
<keyword evidence="2" id="KW-0012">Acyltransferase</keyword>
<reference evidence="4 5" key="1">
    <citation type="submission" date="2022-12" db="EMBL/GenBank/DDBJ databases">
        <title>Metagenome assembled genome from gulf of manar.</title>
        <authorList>
            <person name="Kohli P."/>
            <person name="Pk S."/>
            <person name="Venkata Ramana C."/>
            <person name="Sasikala C."/>
        </authorList>
    </citation>
    <scope>NUCLEOTIDE SEQUENCE [LARGE SCALE GENOMIC DNA]</scope>
    <source>
        <strain evidence="4">JB008</strain>
    </source>
</reference>
<protein>
    <submittedName>
        <fullName evidence="4">GNAT family N-acetyltransferase</fullName>
    </submittedName>
</protein>
<dbReference type="PROSITE" id="PS51186">
    <property type="entry name" value="GNAT"/>
    <property type="match status" value="1"/>
</dbReference>
<dbReference type="Gene3D" id="3.40.630.30">
    <property type="match status" value="1"/>
</dbReference>
<evidence type="ECO:0000256" key="1">
    <source>
        <dbReference type="ARBA" id="ARBA00022679"/>
    </source>
</evidence>
<dbReference type="EMBL" id="JAQQAL010000035">
    <property type="protein sequence ID" value="MDC7227833.1"/>
    <property type="molecule type" value="Genomic_DNA"/>
</dbReference>
<name>A0AAJ1IEH3_9SPIO</name>
<accession>A0AAJ1IEH3</accession>
<dbReference type="AlphaFoldDB" id="A0AAJ1IEH3"/>
<evidence type="ECO:0000259" key="3">
    <source>
        <dbReference type="PROSITE" id="PS51186"/>
    </source>
</evidence>
<comment type="caution">
    <text evidence="4">The sequence shown here is derived from an EMBL/GenBank/DDBJ whole genome shotgun (WGS) entry which is preliminary data.</text>
</comment>
<dbReference type="InterPro" id="IPR050680">
    <property type="entry name" value="YpeA/RimI_acetyltransf"/>
</dbReference>
<evidence type="ECO:0000256" key="2">
    <source>
        <dbReference type="ARBA" id="ARBA00023315"/>
    </source>
</evidence>
<dbReference type="CDD" id="cd04301">
    <property type="entry name" value="NAT_SF"/>
    <property type="match status" value="1"/>
</dbReference>
<dbReference type="Proteomes" id="UP001221217">
    <property type="component" value="Unassembled WGS sequence"/>
</dbReference>
<dbReference type="InterPro" id="IPR016181">
    <property type="entry name" value="Acyl_CoA_acyltransferase"/>
</dbReference>
<sequence>MIKLEKMNAADFAAFNEISIRVLAGALEKEFPPAAAAEKAEAEQKELLPDGCDTEGQYLFSVIDSNPDATEQTAGGLWFSPLNRDGVNFAFLFFIFIEPELRGKGIGSTAMELIEAEVEKLGLQAIRLHVLKSNLPAVRVYEKTGYNIFMNYNGYSKDNPGMIMEKILNK</sequence>